<dbReference type="RefSeq" id="WP_171680602.1">
    <property type="nucleotide sequence ID" value="NZ_JABGBN010000005.1"/>
</dbReference>
<dbReference type="Pfam" id="PF04402">
    <property type="entry name" value="SIMPL"/>
    <property type="match status" value="1"/>
</dbReference>
<keyword evidence="3" id="KW-1185">Reference proteome</keyword>
<dbReference type="Gene3D" id="3.30.110.170">
    <property type="entry name" value="Protein of unknown function (DUF541), domain 1"/>
    <property type="match status" value="1"/>
</dbReference>
<proteinExistence type="predicted"/>
<dbReference type="PANTHER" id="PTHR34387:SF1">
    <property type="entry name" value="PERIPLASMIC IMMUNOGENIC PROTEIN"/>
    <property type="match status" value="1"/>
</dbReference>
<organism evidence="2 3">
    <name type="scientific">Pelistega suis</name>
    <dbReference type="NCBI Taxonomy" id="1631957"/>
    <lineage>
        <taxon>Bacteria</taxon>
        <taxon>Pseudomonadati</taxon>
        <taxon>Pseudomonadota</taxon>
        <taxon>Betaproteobacteria</taxon>
        <taxon>Burkholderiales</taxon>
        <taxon>Alcaligenaceae</taxon>
        <taxon>Pelistega</taxon>
    </lineage>
</organism>
<evidence type="ECO:0000256" key="1">
    <source>
        <dbReference type="SAM" id="SignalP"/>
    </source>
</evidence>
<gene>
    <name evidence="2" type="ORF">HKX39_06925</name>
</gene>
<dbReference type="Gene3D" id="3.30.70.2970">
    <property type="entry name" value="Protein of unknown function (DUF541), domain 2"/>
    <property type="match status" value="1"/>
</dbReference>
<comment type="caution">
    <text evidence="2">The sequence shown here is derived from an EMBL/GenBank/DDBJ whole genome shotgun (WGS) entry which is preliminary data.</text>
</comment>
<dbReference type="InterPro" id="IPR007497">
    <property type="entry name" value="SIMPL/DUF541"/>
</dbReference>
<dbReference type="GO" id="GO:0006974">
    <property type="term" value="P:DNA damage response"/>
    <property type="evidence" value="ECO:0007669"/>
    <property type="project" value="TreeGrafter"/>
</dbReference>
<feature type="signal peptide" evidence="1">
    <location>
        <begin position="1"/>
        <end position="24"/>
    </location>
</feature>
<sequence>MSTIQRLFALSAMSFALWQAPAIAQVTTDNTTATVKKDTTIYLVASVQEEVDADMVRFTLSKQLSGENQQALTEELNKAINAVIEKGKADKDLVVANGDYGFWSAGEKGKNILWEMRGEVVVTTKNFEKAREFIAATKEHMTLDGIRFFLSDEAKKKVESSLITKAAEAFREKAQATTKAFGHQDYRIESVRLDMNAGQDTRMLRAAGVAASAKSYSADTVELSSGKVNVTVSADGSIVLR</sequence>
<dbReference type="EMBL" id="JABGBN010000005">
    <property type="protein sequence ID" value="NOL51901.1"/>
    <property type="molecule type" value="Genomic_DNA"/>
</dbReference>
<protein>
    <submittedName>
        <fullName evidence="2">SIMPL domain-containing protein</fullName>
    </submittedName>
</protein>
<dbReference type="Proteomes" id="UP000537862">
    <property type="component" value="Unassembled WGS sequence"/>
</dbReference>
<keyword evidence="1" id="KW-0732">Signal</keyword>
<evidence type="ECO:0000313" key="3">
    <source>
        <dbReference type="Proteomes" id="UP000537862"/>
    </source>
</evidence>
<dbReference type="InterPro" id="IPR052022">
    <property type="entry name" value="26kDa_periplasmic_antigen"/>
</dbReference>
<evidence type="ECO:0000313" key="2">
    <source>
        <dbReference type="EMBL" id="NOL51901.1"/>
    </source>
</evidence>
<name>A0A849P5K4_9BURK</name>
<dbReference type="AlphaFoldDB" id="A0A849P5K4"/>
<feature type="chain" id="PRO_5032736553" evidence="1">
    <location>
        <begin position="25"/>
        <end position="241"/>
    </location>
</feature>
<dbReference type="PANTHER" id="PTHR34387">
    <property type="entry name" value="SLR1258 PROTEIN"/>
    <property type="match status" value="1"/>
</dbReference>
<reference evidence="2 3" key="1">
    <citation type="submission" date="2020-05" db="EMBL/GenBank/DDBJ databases">
        <authorList>
            <person name="Niu N."/>
        </authorList>
    </citation>
    <scope>NUCLEOTIDE SEQUENCE [LARGE SCALE GENOMIC DNA]</scope>
    <source>
        <strain evidence="2 3">3340-03</strain>
    </source>
</reference>
<accession>A0A849P5K4</accession>